<gene>
    <name evidence="3" type="ORF">CT0861_12902</name>
</gene>
<dbReference type="EMBL" id="LFIV01000008">
    <property type="protein sequence ID" value="KZL77371.1"/>
    <property type="molecule type" value="Genomic_DNA"/>
</dbReference>
<dbReference type="AlphaFoldDB" id="A0A161V5L8"/>
<feature type="compositionally biased region" description="Polar residues" evidence="1">
    <location>
        <begin position="111"/>
        <end position="120"/>
    </location>
</feature>
<dbReference type="GO" id="GO:0003676">
    <property type="term" value="F:nucleic acid binding"/>
    <property type="evidence" value="ECO:0007669"/>
    <property type="project" value="InterPro"/>
</dbReference>
<comment type="caution">
    <text evidence="3">The sequence shown here is derived from an EMBL/GenBank/DDBJ whole genome shotgun (WGS) entry which is preliminary data.</text>
</comment>
<feature type="domain" description="DDE-1" evidence="2">
    <location>
        <begin position="10"/>
        <end position="76"/>
    </location>
</feature>
<keyword evidence="4" id="KW-1185">Reference proteome</keyword>
<evidence type="ECO:0000259" key="2">
    <source>
        <dbReference type="Pfam" id="PF03184"/>
    </source>
</evidence>
<dbReference type="InterPro" id="IPR004875">
    <property type="entry name" value="DDE_SF_endonuclease_dom"/>
</dbReference>
<protein>
    <submittedName>
        <fullName evidence="3">Transposase</fullName>
    </submittedName>
</protein>
<feature type="region of interest" description="Disordered" evidence="1">
    <location>
        <begin position="98"/>
        <end position="121"/>
    </location>
</feature>
<evidence type="ECO:0000313" key="3">
    <source>
        <dbReference type="EMBL" id="KZL77371.1"/>
    </source>
</evidence>
<proteinExistence type="predicted"/>
<accession>A0A161V5L8</accession>
<evidence type="ECO:0000313" key="4">
    <source>
        <dbReference type="Proteomes" id="UP000076552"/>
    </source>
</evidence>
<organism evidence="3 4">
    <name type="scientific">Colletotrichum tofieldiae</name>
    <dbReference type="NCBI Taxonomy" id="708197"/>
    <lineage>
        <taxon>Eukaryota</taxon>
        <taxon>Fungi</taxon>
        <taxon>Dikarya</taxon>
        <taxon>Ascomycota</taxon>
        <taxon>Pezizomycotina</taxon>
        <taxon>Sordariomycetes</taxon>
        <taxon>Hypocreomycetidae</taxon>
        <taxon>Glomerellales</taxon>
        <taxon>Glomerellaceae</taxon>
        <taxon>Colletotrichum</taxon>
        <taxon>Colletotrichum spaethianum species complex</taxon>
    </lineage>
</organism>
<dbReference type="Proteomes" id="UP000076552">
    <property type="component" value="Unassembled WGS sequence"/>
</dbReference>
<dbReference type="Pfam" id="PF03184">
    <property type="entry name" value="DDE_1"/>
    <property type="match status" value="1"/>
</dbReference>
<evidence type="ECO:0000256" key="1">
    <source>
        <dbReference type="SAM" id="MobiDB-lite"/>
    </source>
</evidence>
<reference evidence="3 4" key="1">
    <citation type="submission" date="2015-06" db="EMBL/GenBank/DDBJ databases">
        <title>Survival trade-offs in plant roots during colonization by closely related pathogenic and mutualistic fungi.</title>
        <authorList>
            <person name="Hacquard S."/>
            <person name="Kracher B."/>
            <person name="Hiruma K."/>
            <person name="Weinman A."/>
            <person name="Muench P."/>
            <person name="Garrido Oter R."/>
            <person name="Ver Loren van Themaat E."/>
            <person name="Dallerey J.-F."/>
            <person name="Damm U."/>
            <person name="Henrissat B."/>
            <person name="Lespinet O."/>
            <person name="Thon M."/>
            <person name="Kemen E."/>
            <person name="McHardy A.C."/>
            <person name="Schulze-Lefert P."/>
            <person name="O'Connell R.J."/>
        </authorList>
    </citation>
    <scope>NUCLEOTIDE SEQUENCE [LARGE SCALE GENOMIC DNA]</scope>
    <source>
        <strain evidence="3 4">0861</strain>
    </source>
</reference>
<sequence>MLPEPHTPPFLPPHTSHVFQPLDQSVFRPLKAAYRKHLGYLDIQSDSTVTGKRNFIDCYRKARLDTLIIHIIKSSWKYTGLWLVDKAQPLSSPFVSKASASHTARRPDGQTAAQSGSQQWDAPVSMVPWSTARKSAGPQRQLHLYNQLTQDTREIYTQHHLFKKVQKGWDQYAYRLTVLERQAQAFQAQTDSQQQGRRKRVQMDPNTTFADIEDIRRAQIAAGEAEDSTDEYSGSELSFEAESCIWVGGRDEE</sequence>
<name>A0A161V5L8_9PEZI</name>